<dbReference type="InterPro" id="IPR002156">
    <property type="entry name" value="RNaseH_domain"/>
</dbReference>
<dbReference type="AlphaFoldDB" id="A0A4C1ZLV5"/>
<evidence type="ECO:0000259" key="1">
    <source>
        <dbReference type="PROSITE" id="PS50879"/>
    </source>
</evidence>
<keyword evidence="3" id="KW-1185">Reference proteome</keyword>
<dbReference type="Gene3D" id="3.30.420.10">
    <property type="entry name" value="Ribonuclease H-like superfamily/Ribonuclease H"/>
    <property type="match status" value="1"/>
</dbReference>
<dbReference type="Pfam" id="PF00075">
    <property type="entry name" value="RNase_H"/>
    <property type="match status" value="1"/>
</dbReference>
<dbReference type="Proteomes" id="UP000299102">
    <property type="component" value="Unassembled WGS sequence"/>
</dbReference>
<sequence>MLSTLHSLSPFYADPLDAASSRHKSERSGLAVRGEARYRLGRYLSRPRETNILWRFASTCSGRTFTPTEAKWQAEGKVGAALTKWREGEETWYSTLRHDPFSTVFQVEMVALLRAIRRVEKSKDRLVNLFSYYRLALEVLIGLRTYHPLAHEARRNISEIIAEDRAVRLFWVRAHAGIAHNELVEELASRVALSKTVVYYDKFPLSYAKKGIRVASLKE</sequence>
<reference evidence="2 3" key="1">
    <citation type="journal article" date="2019" name="Commun. Biol.">
        <title>The bagworm genome reveals a unique fibroin gene that provides high tensile strength.</title>
        <authorList>
            <person name="Kono N."/>
            <person name="Nakamura H."/>
            <person name="Ohtoshi R."/>
            <person name="Tomita M."/>
            <person name="Numata K."/>
            <person name="Arakawa K."/>
        </authorList>
    </citation>
    <scope>NUCLEOTIDE SEQUENCE [LARGE SCALE GENOMIC DNA]</scope>
</reference>
<dbReference type="InterPro" id="IPR036397">
    <property type="entry name" value="RNaseH_sf"/>
</dbReference>
<accession>A0A4C1ZLV5</accession>
<protein>
    <recommendedName>
        <fullName evidence="1">RNase H type-1 domain-containing protein</fullName>
    </recommendedName>
</protein>
<dbReference type="PROSITE" id="PS50879">
    <property type="entry name" value="RNASE_H_1"/>
    <property type="match status" value="1"/>
</dbReference>
<proteinExistence type="predicted"/>
<evidence type="ECO:0000313" key="2">
    <source>
        <dbReference type="EMBL" id="GBP87869.1"/>
    </source>
</evidence>
<dbReference type="OrthoDB" id="411823at2759"/>
<dbReference type="InterPro" id="IPR012337">
    <property type="entry name" value="RNaseH-like_sf"/>
</dbReference>
<name>A0A4C1ZLV5_EUMVA</name>
<dbReference type="SUPFAM" id="SSF53098">
    <property type="entry name" value="Ribonuclease H-like"/>
    <property type="match status" value="1"/>
</dbReference>
<feature type="domain" description="RNase H type-1" evidence="1">
    <location>
        <begin position="66"/>
        <end position="193"/>
    </location>
</feature>
<evidence type="ECO:0000313" key="3">
    <source>
        <dbReference type="Proteomes" id="UP000299102"/>
    </source>
</evidence>
<dbReference type="GO" id="GO:0004523">
    <property type="term" value="F:RNA-DNA hybrid ribonuclease activity"/>
    <property type="evidence" value="ECO:0007669"/>
    <property type="project" value="InterPro"/>
</dbReference>
<dbReference type="GO" id="GO:0003676">
    <property type="term" value="F:nucleic acid binding"/>
    <property type="evidence" value="ECO:0007669"/>
    <property type="project" value="InterPro"/>
</dbReference>
<dbReference type="EMBL" id="BGZK01001891">
    <property type="protein sequence ID" value="GBP87869.1"/>
    <property type="molecule type" value="Genomic_DNA"/>
</dbReference>
<gene>
    <name evidence="2" type="ORF">EVAR_61623_1</name>
</gene>
<organism evidence="2 3">
    <name type="scientific">Eumeta variegata</name>
    <name type="common">Bagworm moth</name>
    <name type="synonym">Eumeta japonica</name>
    <dbReference type="NCBI Taxonomy" id="151549"/>
    <lineage>
        <taxon>Eukaryota</taxon>
        <taxon>Metazoa</taxon>
        <taxon>Ecdysozoa</taxon>
        <taxon>Arthropoda</taxon>
        <taxon>Hexapoda</taxon>
        <taxon>Insecta</taxon>
        <taxon>Pterygota</taxon>
        <taxon>Neoptera</taxon>
        <taxon>Endopterygota</taxon>
        <taxon>Lepidoptera</taxon>
        <taxon>Glossata</taxon>
        <taxon>Ditrysia</taxon>
        <taxon>Tineoidea</taxon>
        <taxon>Psychidae</taxon>
        <taxon>Oiketicinae</taxon>
        <taxon>Eumeta</taxon>
    </lineage>
</organism>
<comment type="caution">
    <text evidence="2">The sequence shown here is derived from an EMBL/GenBank/DDBJ whole genome shotgun (WGS) entry which is preliminary data.</text>
</comment>